<dbReference type="Pfam" id="PF10035">
    <property type="entry name" value="DUF2179"/>
    <property type="match status" value="1"/>
</dbReference>
<evidence type="ECO:0000259" key="7">
    <source>
        <dbReference type="Pfam" id="PF10035"/>
    </source>
</evidence>
<dbReference type="InterPro" id="IPR015867">
    <property type="entry name" value="N-reg_PII/ATP_PRibTrfase_C"/>
</dbReference>
<dbReference type="Gene3D" id="3.30.70.120">
    <property type="match status" value="1"/>
</dbReference>
<sequence>MKDIFQSDFFKPKYFKKHVRDFFIILLGTTLVSIAVKYILDPAGLDTGGVSGLAIVVKSLTGRYFHHPIPLWVSNLVFNIPIFLFALKVDGIKSIIRTTIGFAIMTVELAVFPEFTPISDNIFLTSLFGGVLFGFGTGIILLARATTGGTDMLGNSLSHIFRHIPVGVLIQILDGSIVLLGLFAFNIENTLYAFISVYVMGKIIDKVVDRGKKAKIALIISKECDAISKDILVELDRGVTSIDGTGEYSGKGRKILACVCSNRDVPQIKDIVKERDKKAFFIVGNVSEAMGEGFVEHWS</sequence>
<feature type="transmembrane region" description="Helical" evidence="6">
    <location>
        <begin position="69"/>
        <end position="87"/>
    </location>
</feature>
<evidence type="ECO:0000313" key="9">
    <source>
        <dbReference type="Proteomes" id="UP000460257"/>
    </source>
</evidence>
<dbReference type="InterPro" id="IPR019264">
    <property type="entry name" value="DUF2179"/>
</dbReference>
<dbReference type="Pfam" id="PF02588">
    <property type="entry name" value="YitT_membrane"/>
    <property type="match status" value="1"/>
</dbReference>
<keyword evidence="5 6" id="KW-0472">Membrane</keyword>
<feature type="domain" description="DUF2179" evidence="7">
    <location>
        <begin position="237"/>
        <end position="291"/>
    </location>
</feature>
<evidence type="ECO:0000256" key="6">
    <source>
        <dbReference type="SAM" id="Phobius"/>
    </source>
</evidence>
<dbReference type="InterPro" id="IPR003740">
    <property type="entry name" value="YitT"/>
</dbReference>
<dbReference type="EMBL" id="VOGC01000002">
    <property type="protein sequence ID" value="MQN00536.1"/>
    <property type="molecule type" value="Genomic_DNA"/>
</dbReference>
<keyword evidence="4 6" id="KW-1133">Transmembrane helix</keyword>
<accession>A0A6N7IY36</accession>
<dbReference type="Proteomes" id="UP000460257">
    <property type="component" value="Unassembled WGS sequence"/>
</dbReference>
<dbReference type="PIRSF" id="PIRSF006483">
    <property type="entry name" value="Membrane_protein_YitT"/>
    <property type="match status" value="1"/>
</dbReference>
<evidence type="ECO:0000256" key="4">
    <source>
        <dbReference type="ARBA" id="ARBA00022989"/>
    </source>
</evidence>
<evidence type="ECO:0000256" key="3">
    <source>
        <dbReference type="ARBA" id="ARBA00022692"/>
    </source>
</evidence>
<evidence type="ECO:0000256" key="5">
    <source>
        <dbReference type="ARBA" id="ARBA00023136"/>
    </source>
</evidence>
<reference evidence="8" key="1">
    <citation type="journal article" date="2020" name="Appl. Environ. Microbiol.">
        <title>Medium-Chain Fatty Acid Synthesis by 'Candidatus Weimeria bifida' gen. nov., sp. nov., and 'Candidatus Pseudoramibacter fermentans' sp. nov.</title>
        <authorList>
            <person name="Scarborough M.J."/>
            <person name="Myers K.S."/>
            <person name="Donohue T.J."/>
            <person name="Noguera D.R."/>
        </authorList>
    </citation>
    <scope>NUCLEOTIDE SEQUENCE</scope>
    <source>
        <strain evidence="8">LCO1.1</strain>
    </source>
</reference>
<dbReference type="CDD" id="cd16380">
    <property type="entry name" value="YitT_C"/>
    <property type="match status" value="1"/>
</dbReference>
<feature type="transmembrane region" description="Helical" evidence="6">
    <location>
        <begin position="99"/>
        <end position="116"/>
    </location>
</feature>
<comment type="subcellular location">
    <subcellularLocation>
        <location evidence="1">Cell membrane</location>
        <topology evidence="1">Multi-pass membrane protein</topology>
    </subcellularLocation>
</comment>
<keyword evidence="9" id="KW-1185">Reference proteome</keyword>
<name>A0A6N7IY36_9FIRM</name>
<evidence type="ECO:0000256" key="1">
    <source>
        <dbReference type="ARBA" id="ARBA00004651"/>
    </source>
</evidence>
<dbReference type="AlphaFoldDB" id="A0A6N7IY36"/>
<dbReference type="PANTHER" id="PTHR33545">
    <property type="entry name" value="UPF0750 MEMBRANE PROTEIN YITT-RELATED"/>
    <property type="match status" value="1"/>
</dbReference>
<keyword evidence="3 6" id="KW-0812">Transmembrane</keyword>
<feature type="transmembrane region" description="Helical" evidence="6">
    <location>
        <begin position="21"/>
        <end position="40"/>
    </location>
</feature>
<dbReference type="InterPro" id="IPR051461">
    <property type="entry name" value="UPF0750_membrane"/>
</dbReference>
<feature type="transmembrane region" description="Helical" evidence="6">
    <location>
        <begin position="122"/>
        <end position="143"/>
    </location>
</feature>
<evidence type="ECO:0000313" key="8">
    <source>
        <dbReference type="EMBL" id="MQN00536.1"/>
    </source>
</evidence>
<keyword evidence="2" id="KW-1003">Cell membrane</keyword>
<dbReference type="GO" id="GO:0005886">
    <property type="term" value="C:plasma membrane"/>
    <property type="evidence" value="ECO:0007669"/>
    <property type="project" value="UniProtKB-SubCell"/>
</dbReference>
<evidence type="ECO:0000256" key="2">
    <source>
        <dbReference type="ARBA" id="ARBA00022475"/>
    </source>
</evidence>
<feature type="transmembrane region" description="Helical" evidence="6">
    <location>
        <begin position="164"/>
        <end position="185"/>
    </location>
</feature>
<comment type="caution">
    <text evidence="8">The sequence shown here is derived from an EMBL/GenBank/DDBJ whole genome shotgun (WGS) entry which is preliminary data.</text>
</comment>
<gene>
    <name evidence="8" type="ORF">FRC54_00820</name>
</gene>
<organism evidence="8 9">
    <name type="scientific">Candidatus Weimeria bifida</name>
    <dbReference type="NCBI Taxonomy" id="2599074"/>
    <lineage>
        <taxon>Bacteria</taxon>
        <taxon>Bacillati</taxon>
        <taxon>Bacillota</taxon>
        <taxon>Clostridia</taxon>
        <taxon>Lachnospirales</taxon>
        <taxon>Lachnospiraceae</taxon>
        <taxon>Candidatus Weimeria</taxon>
    </lineage>
</organism>
<dbReference type="PANTHER" id="PTHR33545:SF5">
    <property type="entry name" value="UPF0750 MEMBRANE PROTEIN YITT"/>
    <property type="match status" value="1"/>
</dbReference>
<protein>
    <submittedName>
        <fullName evidence="8">YitT family protein</fullName>
    </submittedName>
</protein>
<proteinExistence type="predicted"/>